<organism evidence="2 3">
    <name type="scientific">Purpureocillium lavendulum</name>
    <dbReference type="NCBI Taxonomy" id="1247861"/>
    <lineage>
        <taxon>Eukaryota</taxon>
        <taxon>Fungi</taxon>
        <taxon>Dikarya</taxon>
        <taxon>Ascomycota</taxon>
        <taxon>Pezizomycotina</taxon>
        <taxon>Sordariomycetes</taxon>
        <taxon>Hypocreomycetidae</taxon>
        <taxon>Hypocreales</taxon>
        <taxon>Ophiocordycipitaceae</taxon>
        <taxon>Purpureocillium</taxon>
    </lineage>
</organism>
<feature type="compositionally biased region" description="Basic and acidic residues" evidence="1">
    <location>
        <begin position="116"/>
        <end position="126"/>
    </location>
</feature>
<evidence type="ECO:0000313" key="3">
    <source>
        <dbReference type="Proteomes" id="UP001163105"/>
    </source>
</evidence>
<proteinExistence type="predicted"/>
<sequence>MGSSQSSAADGSSSTSTTDKKKSLYQRAQDKKRGPGTTGLSDEDLQKYTGKTRAEFEAWKETAPGVGKHQLAGTITAGPTSGLGGTAAAGGLGGWGPDAVPQGPNRGMKFPPQKEQQAKVLEDDDD</sequence>
<feature type="region of interest" description="Disordered" evidence="1">
    <location>
        <begin position="70"/>
        <end position="126"/>
    </location>
</feature>
<feature type="compositionally biased region" description="Gly residues" evidence="1">
    <location>
        <begin position="81"/>
        <end position="96"/>
    </location>
</feature>
<accession>A0AB34FME5</accession>
<reference evidence="2" key="1">
    <citation type="submission" date="2023-01" db="EMBL/GenBank/DDBJ databases">
        <title>The growth and conidiation of Purpureocillium lavendulum are regulated by nitrogen source and histone H3K14 acetylation.</title>
        <authorList>
            <person name="Tang P."/>
            <person name="Han J."/>
            <person name="Zhang C."/>
            <person name="Tang P."/>
            <person name="Qi F."/>
            <person name="Zhang K."/>
            <person name="Liang L."/>
        </authorList>
    </citation>
    <scope>NUCLEOTIDE SEQUENCE</scope>
    <source>
        <strain evidence="2">YMF1.00683</strain>
    </source>
</reference>
<name>A0AB34FME5_9HYPO</name>
<evidence type="ECO:0000256" key="1">
    <source>
        <dbReference type="SAM" id="MobiDB-lite"/>
    </source>
</evidence>
<feature type="compositionally biased region" description="Low complexity" evidence="1">
    <location>
        <begin position="1"/>
        <end position="17"/>
    </location>
</feature>
<dbReference type="EMBL" id="JAQHRD010000005">
    <property type="protein sequence ID" value="KAJ6440559.1"/>
    <property type="molecule type" value="Genomic_DNA"/>
</dbReference>
<gene>
    <name evidence="2" type="ORF">O9K51_06349</name>
</gene>
<dbReference type="GO" id="GO:0000502">
    <property type="term" value="C:proteasome complex"/>
    <property type="evidence" value="ECO:0007669"/>
    <property type="project" value="UniProtKB-KW"/>
</dbReference>
<keyword evidence="2" id="KW-0647">Proteasome</keyword>
<evidence type="ECO:0000313" key="2">
    <source>
        <dbReference type="EMBL" id="KAJ6440559.1"/>
    </source>
</evidence>
<protein>
    <submittedName>
        <fullName evidence="2">Proteasome subunit alpha type 6</fullName>
    </submittedName>
</protein>
<feature type="compositionally biased region" description="Basic and acidic residues" evidence="1">
    <location>
        <begin position="18"/>
        <end position="33"/>
    </location>
</feature>
<dbReference type="AlphaFoldDB" id="A0AB34FME5"/>
<dbReference type="Proteomes" id="UP001163105">
    <property type="component" value="Unassembled WGS sequence"/>
</dbReference>
<feature type="region of interest" description="Disordered" evidence="1">
    <location>
        <begin position="1"/>
        <end position="49"/>
    </location>
</feature>
<keyword evidence="3" id="KW-1185">Reference proteome</keyword>
<comment type="caution">
    <text evidence="2">The sequence shown here is derived from an EMBL/GenBank/DDBJ whole genome shotgun (WGS) entry which is preliminary data.</text>
</comment>